<protein>
    <recommendedName>
        <fullName evidence="10">dITP/XTP pyrophosphatase</fullName>
        <ecNumber evidence="10">3.6.1.66</ecNumber>
    </recommendedName>
    <alternativeName>
        <fullName evidence="10">Non-canonical purine NTP pyrophosphatase</fullName>
    </alternativeName>
    <alternativeName>
        <fullName evidence="10">Non-standard purine NTP pyrophosphatase</fullName>
    </alternativeName>
    <alternativeName>
        <fullName evidence="10">Nucleoside-triphosphate diphosphatase</fullName>
    </alternativeName>
    <alternativeName>
        <fullName evidence="10">Nucleoside-triphosphate pyrophosphatase</fullName>
        <shortName evidence="10">NTPase</shortName>
    </alternativeName>
</protein>
<evidence type="ECO:0000313" key="13">
    <source>
        <dbReference type="Proteomes" id="UP000732619"/>
    </source>
</evidence>
<comment type="catalytic activity">
    <reaction evidence="10">
        <text>ITP + H2O = IMP + diphosphate + H(+)</text>
        <dbReference type="Rhea" id="RHEA:29399"/>
        <dbReference type="ChEBI" id="CHEBI:15377"/>
        <dbReference type="ChEBI" id="CHEBI:15378"/>
        <dbReference type="ChEBI" id="CHEBI:33019"/>
        <dbReference type="ChEBI" id="CHEBI:58053"/>
        <dbReference type="ChEBI" id="CHEBI:61402"/>
        <dbReference type="EC" id="3.6.1.66"/>
    </reaction>
</comment>
<dbReference type="Pfam" id="PF01725">
    <property type="entry name" value="Ham1p_like"/>
    <property type="match status" value="1"/>
</dbReference>
<dbReference type="NCBIfam" id="NF011396">
    <property type="entry name" value="PRK14821.1"/>
    <property type="match status" value="1"/>
</dbReference>
<gene>
    <name evidence="12" type="ORF">E7Z75_04445</name>
</gene>
<dbReference type="EC" id="3.6.1.66" evidence="10"/>
<evidence type="ECO:0000256" key="4">
    <source>
        <dbReference type="ARBA" id="ARBA00022741"/>
    </source>
</evidence>
<feature type="binding site" evidence="10">
    <location>
        <begin position="6"/>
        <end position="11"/>
    </location>
    <ligand>
        <name>substrate</name>
    </ligand>
</feature>
<comment type="catalytic activity">
    <reaction evidence="9 10">
        <text>XTP + H2O = XMP + diphosphate + H(+)</text>
        <dbReference type="Rhea" id="RHEA:28610"/>
        <dbReference type="ChEBI" id="CHEBI:15377"/>
        <dbReference type="ChEBI" id="CHEBI:15378"/>
        <dbReference type="ChEBI" id="CHEBI:33019"/>
        <dbReference type="ChEBI" id="CHEBI:57464"/>
        <dbReference type="ChEBI" id="CHEBI:61314"/>
        <dbReference type="EC" id="3.6.1.66"/>
    </reaction>
</comment>
<dbReference type="GO" id="GO:0036222">
    <property type="term" value="F:XTP diphosphatase activity"/>
    <property type="evidence" value="ECO:0007669"/>
    <property type="project" value="UniProtKB-UniRule"/>
</dbReference>
<feature type="binding site" evidence="10">
    <location>
        <begin position="167"/>
        <end position="168"/>
    </location>
    <ligand>
        <name>substrate</name>
    </ligand>
</feature>
<evidence type="ECO:0000313" key="12">
    <source>
        <dbReference type="EMBL" id="MBE6512383.1"/>
    </source>
</evidence>
<evidence type="ECO:0000256" key="2">
    <source>
        <dbReference type="ARBA" id="ARBA00011738"/>
    </source>
</evidence>
<feature type="binding site" evidence="10">
    <location>
        <position position="64"/>
    </location>
    <ligand>
        <name>substrate</name>
    </ligand>
</feature>
<evidence type="ECO:0000256" key="8">
    <source>
        <dbReference type="ARBA" id="ARBA00051875"/>
    </source>
</evidence>
<dbReference type="CDD" id="cd00515">
    <property type="entry name" value="HAM1"/>
    <property type="match status" value="1"/>
</dbReference>
<organism evidence="12 13">
    <name type="scientific">Methanobrevibacter olleyae</name>
    <dbReference type="NCBI Taxonomy" id="294671"/>
    <lineage>
        <taxon>Archaea</taxon>
        <taxon>Methanobacteriati</taxon>
        <taxon>Methanobacteriota</taxon>
        <taxon>Methanomada group</taxon>
        <taxon>Methanobacteria</taxon>
        <taxon>Methanobacteriales</taxon>
        <taxon>Methanobacteriaceae</taxon>
        <taxon>Methanobrevibacter</taxon>
    </lineage>
</organism>
<evidence type="ECO:0000256" key="9">
    <source>
        <dbReference type="ARBA" id="ARBA00052017"/>
    </source>
</evidence>
<dbReference type="GO" id="GO:0005737">
    <property type="term" value="C:cytoplasm"/>
    <property type="evidence" value="ECO:0007669"/>
    <property type="project" value="TreeGrafter"/>
</dbReference>
<proteinExistence type="inferred from homology"/>
<feature type="binding site" evidence="10">
    <location>
        <position position="63"/>
    </location>
    <ligand>
        <name>Mg(2+)</name>
        <dbReference type="ChEBI" id="CHEBI:18420"/>
    </ligand>
</feature>
<dbReference type="EMBL" id="SUTG01000015">
    <property type="protein sequence ID" value="MBE6512383.1"/>
    <property type="molecule type" value="Genomic_DNA"/>
</dbReference>
<dbReference type="FunFam" id="3.90.950.10:FF:000001">
    <property type="entry name" value="dITP/XTP pyrophosphatase"/>
    <property type="match status" value="1"/>
</dbReference>
<feature type="binding site" evidence="10">
    <location>
        <position position="35"/>
    </location>
    <ligand>
        <name>Mg(2+)</name>
        <dbReference type="ChEBI" id="CHEBI:18420"/>
    </ligand>
</feature>
<dbReference type="HAMAP" id="MF_01405">
    <property type="entry name" value="Non_canon_purine_NTPase"/>
    <property type="match status" value="1"/>
</dbReference>
<dbReference type="NCBIfam" id="TIGR00042">
    <property type="entry name" value="RdgB/HAM1 family non-canonical purine NTP pyrophosphatase"/>
    <property type="match status" value="1"/>
</dbReference>
<keyword evidence="6 10" id="KW-0460">Magnesium</keyword>
<comment type="caution">
    <text evidence="12">The sequence shown here is derived from an EMBL/GenBank/DDBJ whole genome shotgun (WGS) entry which is preliminary data.</text>
</comment>
<evidence type="ECO:0000256" key="1">
    <source>
        <dbReference type="ARBA" id="ARBA00008023"/>
    </source>
</evidence>
<evidence type="ECO:0000256" key="11">
    <source>
        <dbReference type="RuleBase" id="RU003781"/>
    </source>
</evidence>
<dbReference type="PANTHER" id="PTHR11067:SF9">
    <property type="entry name" value="INOSINE TRIPHOSPHATE PYROPHOSPHATASE"/>
    <property type="match status" value="1"/>
</dbReference>
<comment type="function">
    <text evidence="10">Pyrophosphatase that catalyzes the hydrolysis of nucleoside triphosphates to their monophosphate derivatives, with a high preference for the non-canonical purine nucleotides XTP (xanthosine triphosphate), dITP (deoxyinosine triphosphate) and ITP. Seems to function as a house-cleaning enzyme that removes non-canonical purine nucleotides from the nucleotide pool, thus preventing their incorporation into DNA/RNA and avoiding chromosomal lesions.</text>
</comment>
<comment type="similarity">
    <text evidence="1 10 11">Belongs to the HAM1 NTPase family.</text>
</comment>
<dbReference type="GO" id="GO:0017111">
    <property type="term" value="F:ribonucleoside triphosphate phosphatase activity"/>
    <property type="evidence" value="ECO:0007669"/>
    <property type="project" value="InterPro"/>
</dbReference>
<dbReference type="GO" id="GO:0000166">
    <property type="term" value="F:nucleotide binding"/>
    <property type="evidence" value="ECO:0007669"/>
    <property type="project" value="UniProtKB-KW"/>
</dbReference>
<dbReference type="Gene3D" id="3.90.950.10">
    <property type="match status" value="1"/>
</dbReference>
<keyword evidence="5 10" id="KW-0378">Hydrolase</keyword>
<dbReference type="GO" id="GO:0046872">
    <property type="term" value="F:metal ion binding"/>
    <property type="evidence" value="ECO:0007669"/>
    <property type="project" value="UniProtKB-KW"/>
</dbReference>
<keyword evidence="4 10" id="KW-0547">Nucleotide-binding</keyword>
<dbReference type="GO" id="GO:0009146">
    <property type="term" value="P:purine nucleoside triphosphate catabolic process"/>
    <property type="evidence" value="ECO:0007669"/>
    <property type="project" value="UniProtKB-UniRule"/>
</dbReference>
<sequence>MITFITGNEHKVIEAENIFKLFGVELEHIDLGYMEPQGTLEDVARFGAKYACQELNRSVIVEDAGLFIRALNGFPGTYSKFVQNSLGNQNILKLMDGVDDRYAEFRSVIGYCTPNSEPKVFLGRVEGQIAFEERGNLGFAYDPLFIIEEDGKTFGELTTEEKNQYSHRRNSLEKFINWYVNQDDE</sequence>
<feature type="binding site" evidence="10">
    <location>
        <position position="162"/>
    </location>
    <ligand>
        <name>substrate</name>
    </ligand>
</feature>
<feature type="active site" description="Proton acceptor" evidence="10">
    <location>
        <position position="63"/>
    </location>
</feature>
<comment type="catalytic activity">
    <reaction evidence="8 10">
        <text>dITP + H2O = dIMP + diphosphate + H(+)</text>
        <dbReference type="Rhea" id="RHEA:28342"/>
        <dbReference type="ChEBI" id="CHEBI:15377"/>
        <dbReference type="ChEBI" id="CHEBI:15378"/>
        <dbReference type="ChEBI" id="CHEBI:33019"/>
        <dbReference type="ChEBI" id="CHEBI:61194"/>
        <dbReference type="ChEBI" id="CHEBI:61382"/>
        <dbReference type="EC" id="3.6.1.66"/>
    </reaction>
</comment>
<keyword evidence="3 10" id="KW-0479">Metal-binding</keyword>
<feature type="binding site" evidence="10">
    <location>
        <begin position="139"/>
        <end position="142"/>
    </location>
    <ligand>
        <name>substrate</name>
    </ligand>
</feature>
<accession>A0A8T3VMP0</accession>
<evidence type="ECO:0000256" key="5">
    <source>
        <dbReference type="ARBA" id="ARBA00022801"/>
    </source>
</evidence>
<dbReference type="AlphaFoldDB" id="A0A8T3VMP0"/>
<evidence type="ECO:0000256" key="7">
    <source>
        <dbReference type="ARBA" id="ARBA00023080"/>
    </source>
</evidence>
<evidence type="ECO:0000256" key="6">
    <source>
        <dbReference type="ARBA" id="ARBA00022842"/>
    </source>
</evidence>
<name>A0A8T3VMP0_METOL</name>
<dbReference type="InterPro" id="IPR020922">
    <property type="entry name" value="dITP/XTP_pyrophosphatase"/>
</dbReference>
<dbReference type="GO" id="GO:0009117">
    <property type="term" value="P:nucleotide metabolic process"/>
    <property type="evidence" value="ECO:0007669"/>
    <property type="project" value="UniProtKB-KW"/>
</dbReference>
<dbReference type="GO" id="GO:0035870">
    <property type="term" value="F:dITP diphosphatase activity"/>
    <property type="evidence" value="ECO:0007669"/>
    <property type="project" value="UniProtKB-UniRule"/>
</dbReference>
<reference evidence="12" key="1">
    <citation type="submission" date="2019-04" db="EMBL/GenBank/DDBJ databases">
        <title>Evolution of Biomass-Degrading Anaerobic Consortia Revealed by Metagenomics.</title>
        <authorList>
            <person name="Peng X."/>
        </authorList>
    </citation>
    <scope>NUCLEOTIDE SEQUENCE</scope>
    <source>
        <strain evidence="12">SIG14</strain>
    </source>
</reference>
<dbReference type="Proteomes" id="UP000732619">
    <property type="component" value="Unassembled WGS sequence"/>
</dbReference>
<evidence type="ECO:0000256" key="3">
    <source>
        <dbReference type="ARBA" id="ARBA00022723"/>
    </source>
</evidence>
<comment type="subunit">
    <text evidence="2 10">Homodimer.</text>
</comment>
<dbReference type="InterPro" id="IPR002637">
    <property type="entry name" value="RdgB/HAM1"/>
</dbReference>
<dbReference type="PANTHER" id="PTHR11067">
    <property type="entry name" value="INOSINE TRIPHOSPHATE PYROPHOSPHATASE/HAM1 PROTEIN"/>
    <property type="match status" value="1"/>
</dbReference>
<evidence type="ECO:0000256" key="10">
    <source>
        <dbReference type="HAMAP-Rule" id="MF_01405"/>
    </source>
</evidence>
<comment type="cofactor">
    <cofactor evidence="10">
        <name>Mg(2+)</name>
        <dbReference type="ChEBI" id="CHEBI:18420"/>
    </cofactor>
    <text evidence="10">Binds 1 Mg(2+) ion per subunit.</text>
</comment>
<dbReference type="InterPro" id="IPR029001">
    <property type="entry name" value="ITPase-like_fam"/>
</dbReference>
<keyword evidence="7 10" id="KW-0546">Nucleotide metabolism</keyword>
<dbReference type="GO" id="GO:0036220">
    <property type="term" value="F:ITP diphosphatase activity"/>
    <property type="evidence" value="ECO:0007669"/>
    <property type="project" value="UniProtKB-UniRule"/>
</dbReference>
<dbReference type="SUPFAM" id="SSF52972">
    <property type="entry name" value="ITPase-like"/>
    <property type="match status" value="1"/>
</dbReference>